<evidence type="ECO:0000313" key="2">
    <source>
        <dbReference type="WBParaSite" id="L893_g31449.t1"/>
    </source>
</evidence>
<evidence type="ECO:0000313" key="1">
    <source>
        <dbReference type="Proteomes" id="UP000095287"/>
    </source>
</evidence>
<accession>A0A1I7ZZX1</accession>
<dbReference type="Proteomes" id="UP000095287">
    <property type="component" value="Unplaced"/>
</dbReference>
<dbReference type="WBParaSite" id="L893_g31449.t1">
    <property type="protein sequence ID" value="L893_g31449.t1"/>
    <property type="gene ID" value="L893_g31449"/>
</dbReference>
<reference evidence="2" key="1">
    <citation type="submission" date="2016-11" db="UniProtKB">
        <authorList>
            <consortium name="WormBaseParasite"/>
        </authorList>
    </citation>
    <scope>IDENTIFICATION</scope>
</reference>
<sequence length="330" mass="37449">MMEAVPIAFVDALCATLKKKDLNILQEIGRRWTSTVTTHYSRRREFDACIQTNADETEVDITICETPSADVNRVAHVIAENNIVHYTSLSKHDRIVKIGMQISDLVSLGDDYMSLERYRTKVEPVLNAWADAYAFNSTHVRYTTSPRPENITGSVFSGLCAPARKIRTAYFGGRCVEFIEQQIALGRLEHLELHGKEWPDTLRAHLKTFLRSPNFVSLDLSGNLKVDLDMLTCIVQRFFKGDLLKGNLRKGDPREGMPLQGQRSEDLDPLYTAVRLGHTLPWSGRHIEPSYYLINGDSCFEVRQVEWTGPGHETLRAVFFATSLTIYHTT</sequence>
<proteinExistence type="predicted"/>
<protein>
    <submittedName>
        <fullName evidence="2">F-box domain-containing protein</fullName>
    </submittedName>
</protein>
<keyword evidence="1" id="KW-1185">Reference proteome</keyword>
<organism evidence="1 2">
    <name type="scientific">Steinernema glaseri</name>
    <dbReference type="NCBI Taxonomy" id="37863"/>
    <lineage>
        <taxon>Eukaryota</taxon>
        <taxon>Metazoa</taxon>
        <taxon>Ecdysozoa</taxon>
        <taxon>Nematoda</taxon>
        <taxon>Chromadorea</taxon>
        <taxon>Rhabditida</taxon>
        <taxon>Tylenchina</taxon>
        <taxon>Panagrolaimomorpha</taxon>
        <taxon>Strongyloidoidea</taxon>
        <taxon>Steinernematidae</taxon>
        <taxon>Steinernema</taxon>
    </lineage>
</organism>
<name>A0A1I7ZZX1_9BILA</name>
<dbReference type="AlphaFoldDB" id="A0A1I7ZZX1"/>